<dbReference type="EMBL" id="JBHSAQ010000001">
    <property type="protein sequence ID" value="MFC3957193.1"/>
    <property type="molecule type" value="Genomic_DNA"/>
</dbReference>
<evidence type="ECO:0000256" key="4">
    <source>
        <dbReference type="SAM" id="MobiDB-lite"/>
    </source>
</evidence>
<keyword evidence="7" id="KW-1185">Reference proteome</keyword>
<dbReference type="Proteomes" id="UP001595846">
    <property type="component" value="Unassembled WGS sequence"/>
</dbReference>
<dbReference type="PROSITE" id="PS51257">
    <property type="entry name" value="PROKAR_LIPOPROTEIN"/>
    <property type="match status" value="1"/>
</dbReference>
<gene>
    <name evidence="6" type="ORF">ACFOUR_02245</name>
</gene>
<comment type="similarity">
    <text evidence="1">Belongs to the bacterial solute-binding protein 5 family.</text>
</comment>
<feature type="domain" description="Solute-binding protein family 5" evidence="5">
    <location>
        <begin position="361"/>
        <end position="643"/>
    </location>
</feature>
<dbReference type="RefSeq" id="WP_256531877.1">
    <property type="nucleotide sequence ID" value="NZ_CP101824.1"/>
</dbReference>
<accession>A0ABD5NJQ2</accession>
<evidence type="ECO:0000256" key="3">
    <source>
        <dbReference type="ARBA" id="ARBA00022729"/>
    </source>
</evidence>
<dbReference type="SUPFAM" id="SSF53850">
    <property type="entry name" value="Periplasmic binding protein-like II"/>
    <property type="match status" value="2"/>
</dbReference>
<protein>
    <submittedName>
        <fullName evidence="6">ABC transporter substrate-binding protein</fullName>
    </submittedName>
</protein>
<dbReference type="Gene3D" id="3.90.76.10">
    <property type="entry name" value="Dipeptide-binding Protein, Domain 1"/>
    <property type="match status" value="2"/>
</dbReference>
<dbReference type="CDD" id="cd00995">
    <property type="entry name" value="PBP2_NikA_DppA_OppA_like"/>
    <property type="match status" value="1"/>
</dbReference>
<dbReference type="Gene3D" id="3.10.105.10">
    <property type="entry name" value="Dipeptide-binding Protein, Domain 3"/>
    <property type="match status" value="2"/>
</dbReference>
<dbReference type="Gene3D" id="3.40.190.10">
    <property type="entry name" value="Periplasmic binding protein-like II"/>
    <property type="match status" value="2"/>
</dbReference>
<dbReference type="PANTHER" id="PTHR30290:SF9">
    <property type="entry name" value="OLIGOPEPTIDE-BINDING PROTEIN APPA"/>
    <property type="match status" value="1"/>
</dbReference>
<keyword evidence="2" id="KW-0813">Transport</keyword>
<organism evidence="6 7">
    <name type="scientific">Halovivax cerinus</name>
    <dbReference type="NCBI Taxonomy" id="1487865"/>
    <lineage>
        <taxon>Archaea</taxon>
        <taxon>Methanobacteriati</taxon>
        <taxon>Methanobacteriota</taxon>
        <taxon>Stenosarchaea group</taxon>
        <taxon>Halobacteria</taxon>
        <taxon>Halobacteriales</taxon>
        <taxon>Natrialbaceae</taxon>
        <taxon>Halovivax</taxon>
    </lineage>
</organism>
<comment type="caution">
    <text evidence="6">The sequence shown here is derived from an EMBL/GenBank/DDBJ whole genome shotgun (WGS) entry which is preliminary data.</text>
</comment>
<evidence type="ECO:0000313" key="7">
    <source>
        <dbReference type="Proteomes" id="UP001595846"/>
    </source>
</evidence>
<feature type="region of interest" description="Disordered" evidence="4">
    <location>
        <begin position="443"/>
        <end position="464"/>
    </location>
</feature>
<dbReference type="InterPro" id="IPR000914">
    <property type="entry name" value="SBP_5_dom"/>
</dbReference>
<dbReference type="AlphaFoldDB" id="A0ABD5NJQ2"/>
<dbReference type="PANTHER" id="PTHR30290">
    <property type="entry name" value="PERIPLASMIC BINDING COMPONENT OF ABC TRANSPORTER"/>
    <property type="match status" value="1"/>
</dbReference>
<evidence type="ECO:0000256" key="2">
    <source>
        <dbReference type="ARBA" id="ARBA00022448"/>
    </source>
</evidence>
<dbReference type="Pfam" id="PF00496">
    <property type="entry name" value="SBP_bac_5"/>
    <property type="match status" value="1"/>
</dbReference>
<keyword evidence="3" id="KW-0732">Signal</keyword>
<evidence type="ECO:0000259" key="5">
    <source>
        <dbReference type="Pfam" id="PF00496"/>
    </source>
</evidence>
<dbReference type="InterPro" id="IPR039424">
    <property type="entry name" value="SBP_5"/>
</dbReference>
<evidence type="ECO:0000313" key="6">
    <source>
        <dbReference type="EMBL" id="MFC3957193.1"/>
    </source>
</evidence>
<sequence>MVLDQAKSATDVDRRTVLKTVGAGGAITLAGCLDDGDGSDDADFPMDITLEVNADNDDRVQMVELIAASLEESGYFNTTIETFEWTTYVSRVMGSDYPTMGVVPCIGLAGTFNPGSFCNALHHTDNVGQCCNLTGVGNEELDGMIESARYGVEVSQDNELRGERYDEVWNALADYKYSSITHFDVQNVITTTDVHNFVSYPFQQTLMSHALYEPADEQVAWIDRENAASTDGETSLSEISEGGELSIGLGANPSSFDPPYSTDTTSSIGQNYIFEYLTTSDSQGNVYPWLAEDYTIEDVQDIDVTAYEPYMTEVSTTEDGAPDTDAQIIVQHPEDDPSSQDSVRILTPTEAADAVADGTYGMHFRYALEQGVTFHNGEEMTAEDVVASLKRVENSQISAQTFDSVLHAEAVDDYTVDFYAQIPDAEAERLLTGTTAVMPKEVAESEASAVDPRQSVDPVGTGPYEFGEIDDGNYFTVERFDDYWMHDKGIQNKDWFDGPSEFPNGPVVDTVYNEIISDASTRQGALQNAELDVTFGLNASALDSFVESDDFIVDSVAAGGYEYVQYPIAVEPFDDDRVRKAINYLVPRQRIVDNILNGWGSPAWTSIPELARGAGTADYGALESEVKPTNEFKPDEAASLLEEFIEDSDFTSNV</sequence>
<proteinExistence type="inferred from homology"/>
<dbReference type="GeneID" id="73904640"/>
<reference evidence="6 7" key="1">
    <citation type="journal article" date="2019" name="Int. J. Syst. Evol. Microbiol.">
        <title>The Global Catalogue of Microorganisms (GCM) 10K type strain sequencing project: providing services to taxonomists for standard genome sequencing and annotation.</title>
        <authorList>
            <consortium name="The Broad Institute Genomics Platform"/>
            <consortium name="The Broad Institute Genome Sequencing Center for Infectious Disease"/>
            <person name="Wu L."/>
            <person name="Ma J."/>
        </authorList>
    </citation>
    <scope>NUCLEOTIDE SEQUENCE [LARGE SCALE GENOMIC DNA]</scope>
    <source>
        <strain evidence="6 7">IBRC-M 10256</strain>
    </source>
</reference>
<name>A0ABD5NJQ2_9EURY</name>
<evidence type="ECO:0000256" key="1">
    <source>
        <dbReference type="ARBA" id="ARBA00005695"/>
    </source>
</evidence>